<accession>A0A511XDN5</accession>
<keyword evidence="2" id="KW-1185">Reference proteome</keyword>
<reference evidence="1 2" key="1">
    <citation type="submission" date="2019-07" db="EMBL/GenBank/DDBJ databases">
        <title>Whole genome shotgun sequence of Acetobacter nitrogenifigens NBRC 105050.</title>
        <authorList>
            <person name="Hosoyama A."/>
            <person name="Uohara A."/>
            <person name="Ohji S."/>
            <person name="Ichikawa N."/>
        </authorList>
    </citation>
    <scope>NUCLEOTIDE SEQUENCE [LARGE SCALE GENOMIC DNA]</scope>
    <source>
        <strain evidence="1 2">NBRC 105050</strain>
    </source>
</reference>
<dbReference type="RefSeq" id="WP_035376698.1">
    <property type="nucleotide sequence ID" value="NZ_AUBI01000014.1"/>
</dbReference>
<dbReference type="EMBL" id="BJYF01000023">
    <property type="protein sequence ID" value="GEN61011.1"/>
    <property type="molecule type" value="Genomic_DNA"/>
</dbReference>
<dbReference type="OrthoDB" id="981250at2"/>
<comment type="caution">
    <text evidence="1">The sequence shown here is derived from an EMBL/GenBank/DDBJ whole genome shotgun (WGS) entry which is preliminary data.</text>
</comment>
<sequence length="255" mass="29421">MGYDVEITRNPLFSRKKGPQITLDEWFAIIRADKELKFFVGEHADKYGVDTAIWSAHPDPESESRYLWGAGGVITAKYPDNHLMAKMVRIARRLDADVVGDNGEIYELDNDGALIVLDDHGVSSSEFHAGFMGKNALIFGVGHNKGKDFLDRIYRDTSKMTGQHAYLEIETYKVNTMWWKVVYYAWYQGFITAINENRKADGFPIITYKGEGNFFDEDMIFFRNYFDKKPDASFFRAVNALIEFRKSKLGFYDEF</sequence>
<dbReference type="STRING" id="1120919.GCA_000429165_03003"/>
<evidence type="ECO:0000313" key="1">
    <source>
        <dbReference type="EMBL" id="GEN61011.1"/>
    </source>
</evidence>
<gene>
    <name evidence="1" type="ORF">ANI02nite_28950</name>
</gene>
<dbReference type="AlphaFoldDB" id="A0A511XDN5"/>
<dbReference type="Proteomes" id="UP000321635">
    <property type="component" value="Unassembled WGS sequence"/>
</dbReference>
<evidence type="ECO:0000313" key="2">
    <source>
        <dbReference type="Proteomes" id="UP000321635"/>
    </source>
</evidence>
<protein>
    <submittedName>
        <fullName evidence="1">Uncharacterized protein</fullName>
    </submittedName>
</protein>
<organism evidence="1 2">
    <name type="scientific">Acetobacter nitrogenifigens DSM 23921 = NBRC 105050</name>
    <dbReference type="NCBI Taxonomy" id="1120919"/>
    <lineage>
        <taxon>Bacteria</taxon>
        <taxon>Pseudomonadati</taxon>
        <taxon>Pseudomonadota</taxon>
        <taxon>Alphaproteobacteria</taxon>
        <taxon>Acetobacterales</taxon>
        <taxon>Acetobacteraceae</taxon>
        <taxon>Acetobacter</taxon>
    </lineage>
</organism>
<proteinExistence type="predicted"/>
<name>A0A511XDN5_9PROT</name>